<protein>
    <submittedName>
        <fullName evidence="1">Cell fate regulator YlbF, YheA/YmcA/DUF963 family (Controls sporulation, competence, biofilm development)</fullName>
    </submittedName>
</protein>
<dbReference type="Proteomes" id="UP000198847">
    <property type="component" value="Unassembled WGS sequence"/>
</dbReference>
<gene>
    <name evidence="1" type="ORF">SAMN04490178_13038</name>
</gene>
<dbReference type="AlphaFoldDB" id="A0A1H8XUZ8"/>
<dbReference type="Gene3D" id="1.20.1500.10">
    <property type="entry name" value="YheA/YmcA-like"/>
    <property type="match status" value="1"/>
</dbReference>
<dbReference type="RefSeq" id="WP_091751155.1">
    <property type="nucleotide sequence ID" value="NZ_FODY01000030.1"/>
</dbReference>
<dbReference type="OrthoDB" id="9811402at2"/>
<dbReference type="EMBL" id="FODY01000030">
    <property type="protein sequence ID" value="SEP43593.1"/>
    <property type="molecule type" value="Genomic_DNA"/>
</dbReference>
<dbReference type="SUPFAM" id="SSF158622">
    <property type="entry name" value="YheA/YmcA-like"/>
    <property type="match status" value="1"/>
</dbReference>
<evidence type="ECO:0000313" key="1">
    <source>
        <dbReference type="EMBL" id="SEP43593.1"/>
    </source>
</evidence>
<dbReference type="Pfam" id="PF06133">
    <property type="entry name" value="Com_YlbF"/>
    <property type="match status" value="1"/>
</dbReference>
<reference evidence="1 2" key="1">
    <citation type="submission" date="2016-10" db="EMBL/GenBank/DDBJ databases">
        <authorList>
            <person name="de Groot N.N."/>
        </authorList>
    </citation>
    <scope>NUCLEOTIDE SEQUENCE [LARGE SCALE GENOMIC DNA]</scope>
    <source>
        <strain evidence="1 2">DSM 13305</strain>
    </source>
</reference>
<organism evidence="1 2">
    <name type="scientific">Propionispora vibrioides</name>
    <dbReference type="NCBI Taxonomy" id="112903"/>
    <lineage>
        <taxon>Bacteria</taxon>
        <taxon>Bacillati</taxon>
        <taxon>Bacillota</taxon>
        <taxon>Negativicutes</taxon>
        <taxon>Selenomonadales</taxon>
        <taxon>Sporomusaceae</taxon>
        <taxon>Propionispora</taxon>
    </lineage>
</organism>
<dbReference type="InterPro" id="IPR023378">
    <property type="entry name" value="YheA/YmcA-like_dom_sf"/>
</dbReference>
<evidence type="ECO:0000313" key="2">
    <source>
        <dbReference type="Proteomes" id="UP000198847"/>
    </source>
</evidence>
<proteinExistence type="predicted"/>
<dbReference type="InterPro" id="IPR010368">
    <property type="entry name" value="Com_YlbF"/>
</dbReference>
<sequence>MSTYDKAHDLANALKHSTEYREFMTVKQAIDTDEQAKKMIKEFIAKQMELEFEIMSGKPEDKNKTAQLHKMYEVLALNTKARDFLQAYMRFQRMMGDVYKIIGDATAEGLDFIEKR</sequence>
<name>A0A1H8XUZ8_9FIRM</name>
<dbReference type="STRING" id="112903.SAMN04490178_13038"/>
<keyword evidence="2" id="KW-1185">Reference proteome</keyword>
<accession>A0A1H8XUZ8</accession>